<sequence length="90" mass="9657">MSAATQNSAYSITMSPPPPFDLGTYSRSMHQHTKRQMEAASQTNLPRSSNSSSPSNQSSSSQSQSNATPSLPNGVSGTRSRNHSDYSYQS</sequence>
<organism evidence="2 3">
    <name type="scientific">Sordaria brevicollis</name>
    <dbReference type="NCBI Taxonomy" id="83679"/>
    <lineage>
        <taxon>Eukaryota</taxon>
        <taxon>Fungi</taxon>
        <taxon>Dikarya</taxon>
        <taxon>Ascomycota</taxon>
        <taxon>Pezizomycotina</taxon>
        <taxon>Sordariomycetes</taxon>
        <taxon>Sordariomycetidae</taxon>
        <taxon>Sordariales</taxon>
        <taxon>Sordariaceae</taxon>
        <taxon>Sordaria</taxon>
    </lineage>
</organism>
<gene>
    <name evidence="2" type="ORF">B0T20DRAFT_342544</name>
</gene>
<keyword evidence="3" id="KW-1185">Reference proteome</keyword>
<feature type="compositionally biased region" description="Polar residues" evidence="1">
    <location>
        <begin position="1"/>
        <end position="14"/>
    </location>
</feature>
<accession>A0AAE0UGE0</accession>
<reference evidence="2" key="2">
    <citation type="submission" date="2023-07" db="EMBL/GenBank/DDBJ databases">
        <authorList>
            <consortium name="Lawrence Berkeley National Laboratory"/>
            <person name="Haridas S."/>
            <person name="Hensen N."/>
            <person name="Bonometti L."/>
            <person name="Westerberg I."/>
            <person name="Brannstrom I.O."/>
            <person name="Guillou S."/>
            <person name="Cros-Aarteil S."/>
            <person name="Calhoun S."/>
            <person name="Kuo A."/>
            <person name="Mondo S."/>
            <person name="Pangilinan J."/>
            <person name="Riley R."/>
            <person name="LaButti K."/>
            <person name="Andreopoulos B."/>
            <person name="Lipzen A."/>
            <person name="Chen C."/>
            <person name="Yanf M."/>
            <person name="Daum C."/>
            <person name="Ng V."/>
            <person name="Clum A."/>
            <person name="Steindorff A."/>
            <person name="Ohm R."/>
            <person name="Martin F."/>
            <person name="Silar P."/>
            <person name="Natvig D."/>
            <person name="Lalanne C."/>
            <person name="Gautier V."/>
            <person name="Ament-velasquez S.L."/>
            <person name="Kruys A."/>
            <person name="Hutchinson M.I."/>
            <person name="Powell A.J."/>
            <person name="Barry K."/>
            <person name="Miller A.N."/>
            <person name="Grigoriev I.V."/>
            <person name="Debuchy R."/>
            <person name="Gladieux P."/>
            <person name="Thoren M.H."/>
            <person name="Johannesson H."/>
        </authorList>
    </citation>
    <scope>NUCLEOTIDE SEQUENCE</scope>
    <source>
        <strain evidence="2">FGSC 1904</strain>
    </source>
</reference>
<dbReference type="AlphaFoldDB" id="A0AAE0UGE0"/>
<dbReference type="Proteomes" id="UP001281003">
    <property type="component" value="Unassembled WGS sequence"/>
</dbReference>
<proteinExistence type="predicted"/>
<protein>
    <submittedName>
        <fullName evidence="2">Uncharacterized protein</fullName>
    </submittedName>
</protein>
<reference evidence="2" key="1">
    <citation type="journal article" date="2023" name="Mol. Phylogenet. Evol.">
        <title>Genome-scale phylogeny and comparative genomics of the fungal order Sordariales.</title>
        <authorList>
            <person name="Hensen N."/>
            <person name="Bonometti L."/>
            <person name="Westerberg I."/>
            <person name="Brannstrom I.O."/>
            <person name="Guillou S."/>
            <person name="Cros-Aarteil S."/>
            <person name="Calhoun S."/>
            <person name="Haridas S."/>
            <person name="Kuo A."/>
            <person name="Mondo S."/>
            <person name="Pangilinan J."/>
            <person name="Riley R."/>
            <person name="LaButti K."/>
            <person name="Andreopoulos B."/>
            <person name="Lipzen A."/>
            <person name="Chen C."/>
            <person name="Yan M."/>
            <person name="Daum C."/>
            <person name="Ng V."/>
            <person name="Clum A."/>
            <person name="Steindorff A."/>
            <person name="Ohm R.A."/>
            <person name="Martin F."/>
            <person name="Silar P."/>
            <person name="Natvig D.O."/>
            <person name="Lalanne C."/>
            <person name="Gautier V."/>
            <person name="Ament-Velasquez S.L."/>
            <person name="Kruys A."/>
            <person name="Hutchinson M.I."/>
            <person name="Powell A.J."/>
            <person name="Barry K."/>
            <person name="Miller A.N."/>
            <person name="Grigoriev I.V."/>
            <person name="Debuchy R."/>
            <person name="Gladieux P."/>
            <person name="Hiltunen Thoren M."/>
            <person name="Johannesson H."/>
        </authorList>
    </citation>
    <scope>NUCLEOTIDE SEQUENCE</scope>
    <source>
        <strain evidence="2">FGSC 1904</strain>
    </source>
</reference>
<feature type="region of interest" description="Disordered" evidence="1">
    <location>
        <begin position="1"/>
        <end position="90"/>
    </location>
</feature>
<feature type="compositionally biased region" description="Polar residues" evidence="1">
    <location>
        <begin position="67"/>
        <end position="90"/>
    </location>
</feature>
<evidence type="ECO:0000256" key="1">
    <source>
        <dbReference type="SAM" id="MobiDB-lite"/>
    </source>
</evidence>
<feature type="compositionally biased region" description="Low complexity" evidence="1">
    <location>
        <begin position="48"/>
        <end position="66"/>
    </location>
</feature>
<name>A0AAE0UGE0_SORBR</name>
<dbReference type="EMBL" id="JAUTDP010000001">
    <property type="protein sequence ID" value="KAK3403088.1"/>
    <property type="molecule type" value="Genomic_DNA"/>
</dbReference>
<comment type="caution">
    <text evidence="2">The sequence shown here is derived from an EMBL/GenBank/DDBJ whole genome shotgun (WGS) entry which is preliminary data.</text>
</comment>
<evidence type="ECO:0000313" key="2">
    <source>
        <dbReference type="EMBL" id="KAK3403088.1"/>
    </source>
</evidence>
<evidence type="ECO:0000313" key="3">
    <source>
        <dbReference type="Proteomes" id="UP001281003"/>
    </source>
</evidence>